<comment type="caution">
    <text evidence="2">The sequence shown here is derived from an EMBL/GenBank/DDBJ whole genome shotgun (WGS) entry which is preliminary data.</text>
</comment>
<feature type="compositionally biased region" description="Basic and acidic residues" evidence="1">
    <location>
        <begin position="176"/>
        <end position="189"/>
    </location>
</feature>
<dbReference type="Proteomes" id="UP000757232">
    <property type="component" value="Unassembled WGS sequence"/>
</dbReference>
<dbReference type="OrthoDB" id="3363891at2759"/>
<feature type="region of interest" description="Disordered" evidence="1">
    <location>
        <begin position="45"/>
        <end position="122"/>
    </location>
</feature>
<feature type="compositionally biased region" description="Basic and acidic residues" evidence="1">
    <location>
        <begin position="602"/>
        <end position="616"/>
    </location>
</feature>
<dbReference type="EMBL" id="LNZH02000146">
    <property type="protein sequence ID" value="OCB89876.1"/>
    <property type="molecule type" value="Genomic_DNA"/>
</dbReference>
<reference evidence="2" key="1">
    <citation type="submission" date="2016-06" db="EMBL/GenBank/DDBJ databases">
        <title>Draft Genome sequence of the fungus Inonotus baumii.</title>
        <authorList>
            <person name="Zhu H."/>
            <person name="Lin W."/>
        </authorList>
    </citation>
    <scope>NUCLEOTIDE SEQUENCE</scope>
    <source>
        <strain evidence="2">821</strain>
    </source>
</reference>
<dbReference type="AlphaFoldDB" id="A0A9Q5I1C2"/>
<feature type="compositionally biased region" description="Low complexity" evidence="1">
    <location>
        <begin position="137"/>
        <end position="155"/>
    </location>
</feature>
<feature type="compositionally biased region" description="Low complexity" evidence="1">
    <location>
        <begin position="384"/>
        <end position="395"/>
    </location>
</feature>
<name>A0A9Q5I1C2_SANBA</name>
<evidence type="ECO:0000313" key="2">
    <source>
        <dbReference type="EMBL" id="OCB89876.1"/>
    </source>
</evidence>
<feature type="region of interest" description="Disordered" evidence="1">
    <location>
        <begin position="136"/>
        <end position="195"/>
    </location>
</feature>
<keyword evidence="3" id="KW-1185">Reference proteome</keyword>
<feature type="compositionally biased region" description="Polar residues" evidence="1">
    <location>
        <begin position="99"/>
        <end position="111"/>
    </location>
</feature>
<protein>
    <submittedName>
        <fullName evidence="2">Uncharacterized protein</fullName>
    </submittedName>
</protein>
<feature type="compositionally biased region" description="Polar residues" evidence="1">
    <location>
        <begin position="156"/>
        <end position="175"/>
    </location>
</feature>
<gene>
    <name evidence="2" type="ORF">A7U60_g2905</name>
</gene>
<sequence length="696" mass="76492">MAITASAQSALQDLSWDEAIVPTLRKRLEHESRAISKRLSTISFAPGEDGTLQYTQKSPPRKSGVGNKAGGRVTPSSMNNERPSGIPRPSLNYSRPFIGSTNVGTSQADNQNDTKRPMQPRSRTYSQPFIADVAQATNGNRSNGYSNSSTTRTTNALPTPASSRSNSPVFSQSQALEERDVRSTKDTGNKRTCQNAQLLNRPLQTQNNYNTQERWDADEDTYDASYSSIVVDLSLNGKQNGILHEAPPFSANSSFVSEADERPSLEERPYEHWYRGDLSRNGGVGELRIGNRMEMLEIASYGHKLRGIRNDTMSRQRRRAESIGHRESVIFAEENENEAPMVLDETPLTDMEADTEAETDREQSFAHHTPSEQIPLEQPKRVETSTTETTIVVAVPATPKRRQPTQIPRTTPNAARTTQRTASEPLHSKSLSSSTSSMTPSSSRSPPNGTAARIPHSQSHGPASPAQKRGRAKSPAVAAPNKKPRPSAGTQKRSKSTGAAERLRVTEPSEYPEMPDGPGSMADAIPSWTQPKKAGNWDDVVLPVVARKMGLEDQYEEADGSPKAGRPSSEIVPPQPGTFGFDPSKRRQNYDPATGEEIPMEQFDRSDRIEEEKNGEEGVPIKSVDVNENRASKRFSQAPVNFGGNKFKQNSNRYEPPPSPAPFVQYQTPSFTKPEPGHELVIEEEKHGGCCGCTIM</sequence>
<evidence type="ECO:0000256" key="1">
    <source>
        <dbReference type="SAM" id="MobiDB-lite"/>
    </source>
</evidence>
<feature type="compositionally biased region" description="Polar residues" evidence="1">
    <location>
        <begin position="404"/>
        <end position="422"/>
    </location>
</feature>
<feature type="compositionally biased region" description="Low complexity" evidence="1">
    <location>
        <begin position="423"/>
        <end position="447"/>
    </location>
</feature>
<proteinExistence type="predicted"/>
<organism evidence="2 3">
    <name type="scientific">Sanghuangporus baumii</name>
    <name type="common">Phellinus baumii</name>
    <dbReference type="NCBI Taxonomy" id="108892"/>
    <lineage>
        <taxon>Eukaryota</taxon>
        <taxon>Fungi</taxon>
        <taxon>Dikarya</taxon>
        <taxon>Basidiomycota</taxon>
        <taxon>Agaricomycotina</taxon>
        <taxon>Agaricomycetes</taxon>
        <taxon>Hymenochaetales</taxon>
        <taxon>Hymenochaetaceae</taxon>
        <taxon>Sanghuangporus</taxon>
    </lineage>
</organism>
<accession>A0A9Q5I1C2</accession>
<evidence type="ECO:0000313" key="3">
    <source>
        <dbReference type="Proteomes" id="UP000757232"/>
    </source>
</evidence>
<feature type="region of interest" description="Disordered" evidence="1">
    <location>
        <begin position="352"/>
        <end position="536"/>
    </location>
</feature>
<feature type="region of interest" description="Disordered" evidence="1">
    <location>
        <begin position="552"/>
        <end position="675"/>
    </location>
</feature>